<dbReference type="EMBL" id="JAVRHQ010000004">
    <property type="protein sequence ID" value="MDT0642196.1"/>
    <property type="molecule type" value="Genomic_DNA"/>
</dbReference>
<comment type="caution">
    <text evidence="1">The sequence shown here is derived from an EMBL/GenBank/DDBJ whole genome shotgun (WGS) entry which is preliminary data.</text>
</comment>
<protein>
    <submittedName>
        <fullName evidence="1">Uncharacterized protein</fullName>
    </submittedName>
</protein>
<organism evidence="1 2">
    <name type="scientific">Autumnicola tepida</name>
    <dbReference type="NCBI Taxonomy" id="3075595"/>
    <lineage>
        <taxon>Bacteria</taxon>
        <taxon>Pseudomonadati</taxon>
        <taxon>Bacteroidota</taxon>
        <taxon>Flavobacteriia</taxon>
        <taxon>Flavobacteriales</taxon>
        <taxon>Flavobacteriaceae</taxon>
        <taxon>Autumnicola</taxon>
    </lineage>
</organism>
<dbReference type="RefSeq" id="WP_311533871.1">
    <property type="nucleotide sequence ID" value="NZ_JAVRHQ010000004.1"/>
</dbReference>
<keyword evidence="2" id="KW-1185">Reference proteome</keyword>
<gene>
    <name evidence="1" type="ORF">RM553_05055</name>
</gene>
<evidence type="ECO:0000313" key="1">
    <source>
        <dbReference type="EMBL" id="MDT0642196.1"/>
    </source>
</evidence>
<accession>A0ABU3C7A7</accession>
<proteinExistence type="predicted"/>
<sequence length="172" mass="19395">MKVIDKSSDRSTEIATTIIIISFLEEIGLQTVKTSISNKTFLPGIHVEKGVLYYDPEKLEHPGDLLHEAGHMACLAPCVRNKIYGKIDHKTAADFEIGAILWSFLACSHLKLPPEVVFHEKGYKGDANWLIENFQNGNYIGSPVLKWLGLIEYDENKKNKTSPTVISWLRKN</sequence>
<evidence type="ECO:0000313" key="2">
    <source>
        <dbReference type="Proteomes" id="UP001262889"/>
    </source>
</evidence>
<dbReference type="Proteomes" id="UP001262889">
    <property type="component" value="Unassembled WGS sequence"/>
</dbReference>
<name>A0ABU3C7A7_9FLAO</name>
<reference evidence="1 2" key="1">
    <citation type="submission" date="2023-09" db="EMBL/GenBank/DDBJ databases">
        <authorList>
            <person name="Rey-Velasco X."/>
        </authorList>
    </citation>
    <scope>NUCLEOTIDE SEQUENCE [LARGE SCALE GENOMIC DNA]</scope>
    <source>
        <strain evidence="1 2">F363</strain>
    </source>
</reference>